<dbReference type="CDD" id="cd00161">
    <property type="entry name" value="beta-trefoil_Ricin-like"/>
    <property type="match status" value="1"/>
</dbReference>
<name>A0A9P5X4Q2_9AGAR</name>
<keyword evidence="3" id="KW-1185">Reference proteome</keyword>
<evidence type="ECO:0000313" key="3">
    <source>
        <dbReference type="Proteomes" id="UP000807342"/>
    </source>
</evidence>
<dbReference type="Proteomes" id="UP000807342">
    <property type="component" value="Unassembled WGS sequence"/>
</dbReference>
<dbReference type="Gene3D" id="2.80.10.50">
    <property type="match status" value="1"/>
</dbReference>
<accession>A0A9P5X4Q2</accession>
<dbReference type="EMBL" id="MU151488">
    <property type="protein sequence ID" value="KAF9443337.1"/>
    <property type="molecule type" value="Genomic_DNA"/>
</dbReference>
<dbReference type="InterPro" id="IPR035992">
    <property type="entry name" value="Ricin_B-like_lectins"/>
</dbReference>
<organism evidence="2 3">
    <name type="scientific">Macrolepiota fuliginosa MF-IS2</name>
    <dbReference type="NCBI Taxonomy" id="1400762"/>
    <lineage>
        <taxon>Eukaryota</taxon>
        <taxon>Fungi</taxon>
        <taxon>Dikarya</taxon>
        <taxon>Basidiomycota</taxon>
        <taxon>Agaricomycotina</taxon>
        <taxon>Agaricomycetes</taxon>
        <taxon>Agaricomycetidae</taxon>
        <taxon>Agaricales</taxon>
        <taxon>Agaricineae</taxon>
        <taxon>Agaricaceae</taxon>
        <taxon>Macrolepiota</taxon>
    </lineage>
</organism>
<dbReference type="PROSITE" id="PS50231">
    <property type="entry name" value="RICIN_B_LECTIN"/>
    <property type="match status" value="1"/>
</dbReference>
<dbReference type="SUPFAM" id="SSF50370">
    <property type="entry name" value="Ricin B-like lectins"/>
    <property type="match status" value="1"/>
</dbReference>
<gene>
    <name evidence="2" type="ORF">P691DRAFT_764379</name>
</gene>
<protein>
    <submittedName>
        <fullName evidence="2">Carbohydrate-binding module family 13 protein</fullName>
    </submittedName>
</protein>
<reference evidence="2" key="1">
    <citation type="submission" date="2020-11" db="EMBL/GenBank/DDBJ databases">
        <authorList>
            <consortium name="DOE Joint Genome Institute"/>
            <person name="Ahrendt S."/>
            <person name="Riley R."/>
            <person name="Andreopoulos W."/>
            <person name="Labutti K."/>
            <person name="Pangilinan J."/>
            <person name="Ruiz-Duenas F.J."/>
            <person name="Barrasa J.M."/>
            <person name="Sanchez-Garcia M."/>
            <person name="Camarero S."/>
            <person name="Miyauchi S."/>
            <person name="Serrano A."/>
            <person name="Linde D."/>
            <person name="Babiker R."/>
            <person name="Drula E."/>
            <person name="Ayuso-Fernandez I."/>
            <person name="Pacheco R."/>
            <person name="Padilla G."/>
            <person name="Ferreira P."/>
            <person name="Barriuso J."/>
            <person name="Kellner H."/>
            <person name="Castanera R."/>
            <person name="Alfaro M."/>
            <person name="Ramirez L."/>
            <person name="Pisabarro A.G."/>
            <person name="Kuo A."/>
            <person name="Tritt A."/>
            <person name="Lipzen A."/>
            <person name="He G."/>
            <person name="Yan M."/>
            <person name="Ng V."/>
            <person name="Cullen D."/>
            <person name="Martin F."/>
            <person name="Rosso M.-N."/>
            <person name="Henrissat B."/>
            <person name="Hibbett D."/>
            <person name="Martinez A.T."/>
            <person name="Grigoriev I.V."/>
        </authorList>
    </citation>
    <scope>NUCLEOTIDE SEQUENCE</scope>
    <source>
        <strain evidence="2">MF-IS2</strain>
    </source>
</reference>
<dbReference type="Pfam" id="PF00652">
    <property type="entry name" value="Ricin_B_lectin"/>
    <property type="match status" value="1"/>
</dbReference>
<dbReference type="AlphaFoldDB" id="A0A9P5X4Q2"/>
<proteinExistence type="predicted"/>
<sequence length="85" mass="9514">MNRIMGYCLDSTFETPQNGMPMKIWKCIDGAPAQQWFYTVTTTSSRLVLANRGICLDLRSGGLQGGNPVQVWQCVNGETNQIWTN</sequence>
<dbReference type="OrthoDB" id="6770063at2759"/>
<dbReference type="InterPro" id="IPR000772">
    <property type="entry name" value="Ricin_B_lectin"/>
</dbReference>
<evidence type="ECO:0000313" key="2">
    <source>
        <dbReference type="EMBL" id="KAF9443337.1"/>
    </source>
</evidence>
<comment type="caution">
    <text evidence="2">The sequence shown here is derived from an EMBL/GenBank/DDBJ whole genome shotgun (WGS) entry which is preliminary data.</text>
</comment>
<feature type="domain" description="Ricin B lectin" evidence="1">
    <location>
        <begin position="5"/>
        <end position="83"/>
    </location>
</feature>
<evidence type="ECO:0000259" key="1">
    <source>
        <dbReference type="Pfam" id="PF00652"/>
    </source>
</evidence>